<organism evidence="2 3">
    <name type="scientific">Okibacterium fritillariae</name>
    <dbReference type="NCBI Taxonomy" id="123320"/>
    <lineage>
        <taxon>Bacteria</taxon>
        <taxon>Bacillati</taxon>
        <taxon>Actinomycetota</taxon>
        <taxon>Actinomycetes</taxon>
        <taxon>Micrococcales</taxon>
        <taxon>Microbacteriaceae</taxon>
        <taxon>Okibacterium</taxon>
    </lineage>
</organism>
<keyword evidence="1" id="KW-0472">Membrane</keyword>
<feature type="transmembrane region" description="Helical" evidence="1">
    <location>
        <begin position="93"/>
        <end position="113"/>
    </location>
</feature>
<reference evidence="2 3" key="1">
    <citation type="submission" date="2017-02" db="EMBL/GenBank/DDBJ databases">
        <authorList>
            <person name="Peterson S.W."/>
        </authorList>
    </citation>
    <scope>NUCLEOTIDE SEQUENCE [LARGE SCALE GENOMIC DNA]</scope>
    <source>
        <strain evidence="2 3">VKM Ac-2059</strain>
    </source>
</reference>
<feature type="transmembrane region" description="Helical" evidence="1">
    <location>
        <begin position="31"/>
        <end position="49"/>
    </location>
</feature>
<accession>A0A1T5L141</accession>
<evidence type="ECO:0000256" key="1">
    <source>
        <dbReference type="SAM" id="Phobius"/>
    </source>
</evidence>
<feature type="transmembrane region" description="Helical" evidence="1">
    <location>
        <begin position="145"/>
        <end position="165"/>
    </location>
</feature>
<dbReference type="STRING" id="123320.SAMN06309945_2854"/>
<feature type="transmembrane region" description="Helical" evidence="1">
    <location>
        <begin position="7"/>
        <end position="25"/>
    </location>
</feature>
<evidence type="ECO:0000313" key="2">
    <source>
        <dbReference type="EMBL" id="SKC69630.1"/>
    </source>
</evidence>
<gene>
    <name evidence="2" type="ORF">SAMN06309945_2854</name>
</gene>
<protein>
    <submittedName>
        <fullName evidence="2">Uncharacterized protein</fullName>
    </submittedName>
</protein>
<keyword evidence="1" id="KW-0812">Transmembrane</keyword>
<dbReference type="Proteomes" id="UP000190857">
    <property type="component" value="Unassembled WGS sequence"/>
</dbReference>
<proteinExistence type="predicted"/>
<dbReference type="OrthoDB" id="5124600at2"/>
<dbReference type="RefSeq" id="WP_079728846.1">
    <property type="nucleotide sequence ID" value="NZ_FUZP01000003.1"/>
</dbReference>
<dbReference type="AlphaFoldDB" id="A0A1T5L141"/>
<feature type="transmembrane region" description="Helical" evidence="1">
    <location>
        <begin position="61"/>
        <end position="81"/>
    </location>
</feature>
<keyword evidence="3" id="KW-1185">Reference proteome</keyword>
<keyword evidence="1" id="KW-1133">Transmembrane helix</keyword>
<dbReference type="EMBL" id="FUZP01000003">
    <property type="protein sequence ID" value="SKC69630.1"/>
    <property type="molecule type" value="Genomic_DNA"/>
</dbReference>
<evidence type="ECO:0000313" key="3">
    <source>
        <dbReference type="Proteomes" id="UP000190857"/>
    </source>
</evidence>
<sequence>MSHTTRIWMALASLGAGLVHLAIGAGSPLPLAIFLIGFGVAEIVWGLLVMARAHTVLPRTVMVASLIPVALWALLLTVSIVAGSSSLASTVPLLPMAVGSLLNLYVSGSLAVARRRFDRESDAAASVSSTTWADAAAGQPQAGRYVLGLVFGALLVSGMVTPALAATNAGQYAVPHGSHGFDVTDGGHSNH</sequence>
<name>A0A1T5L141_9MICO</name>